<keyword evidence="2" id="KW-1185">Reference proteome</keyword>
<protein>
    <submittedName>
        <fullName evidence="1">Uncharacterized protein</fullName>
    </submittedName>
</protein>
<evidence type="ECO:0000313" key="2">
    <source>
        <dbReference type="Proteomes" id="UP001165293"/>
    </source>
</evidence>
<dbReference type="Proteomes" id="UP001165293">
    <property type="component" value="Unassembled WGS sequence"/>
</dbReference>
<name>A0ABS8JF62_9GAMM</name>
<sequence length="172" mass="18843">MYLPKWLVVLACLLIVALAAWTYLLASERNPLPFPDRGSRIFSTPSPEAKEAVVALLSRYGVKERFQADSSGIRRSIMWDGTIINHAPPDVLQKLGHASASIGLVVDDPIASANDAAEFLRARGFEAKVVLDVEPDLPIAFVVTNATSSTVLNFRKHLIHFPKPTPVETQRG</sequence>
<accession>A0ABS8JF62</accession>
<proteinExistence type="predicted"/>
<dbReference type="EMBL" id="JAJGAK010000001">
    <property type="protein sequence ID" value="MCC8362145.1"/>
    <property type="molecule type" value="Genomic_DNA"/>
</dbReference>
<gene>
    <name evidence="1" type="ORF">LK996_03525</name>
</gene>
<comment type="caution">
    <text evidence="1">The sequence shown here is derived from an EMBL/GenBank/DDBJ whole genome shotgun (WGS) entry which is preliminary data.</text>
</comment>
<dbReference type="RefSeq" id="WP_230525769.1">
    <property type="nucleotide sequence ID" value="NZ_JAJGAK010000001.1"/>
</dbReference>
<organism evidence="1 2">
    <name type="scientific">Noviluteimonas lactosilytica</name>
    <dbReference type="NCBI Taxonomy" id="2888523"/>
    <lineage>
        <taxon>Bacteria</taxon>
        <taxon>Pseudomonadati</taxon>
        <taxon>Pseudomonadota</taxon>
        <taxon>Gammaproteobacteria</taxon>
        <taxon>Lysobacterales</taxon>
        <taxon>Lysobacteraceae</taxon>
        <taxon>Noviluteimonas</taxon>
    </lineage>
</organism>
<evidence type="ECO:0000313" key="1">
    <source>
        <dbReference type="EMBL" id="MCC8362145.1"/>
    </source>
</evidence>
<reference evidence="1" key="1">
    <citation type="submission" date="2021-10" db="EMBL/GenBank/DDBJ databases">
        <authorList>
            <person name="Lyu M."/>
            <person name="Wang X."/>
            <person name="Meng X."/>
            <person name="Xu K."/>
        </authorList>
    </citation>
    <scope>NUCLEOTIDE SEQUENCE</scope>
    <source>
        <strain evidence="1">A6</strain>
    </source>
</reference>